<dbReference type="SMART" id="SM00855">
    <property type="entry name" value="PGAM"/>
    <property type="match status" value="1"/>
</dbReference>
<dbReference type="Gene3D" id="3.40.50.1240">
    <property type="entry name" value="Phosphoglycerate mutase-like"/>
    <property type="match status" value="1"/>
</dbReference>
<comment type="caution">
    <text evidence="1">The sequence shown here is derived from an EMBL/GenBank/DDBJ whole genome shotgun (WGS) entry which is preliminary data.</text>
</comment>
<evidence type="ECO:0000313" key="1">
    <source>
        <dbReference type="EMBL" id="MFC6201792.1"/>
    </source>
</evidence>
<dbReference type="CDD" id="cd07067">
    <property type="entry name" value="HP_PGM_like"/>
    <property type="match status" value="1"/>
</dbReference>
<dbReference type="EMBL" id="JBHSSE010000017">
    <property type="protein sequence ID" value="MFC6201792.1"/>
    <property type="molecule type" value="Genomic_DNA"/>
</dbReference>
<accession>A0ABW1SJD2</accession>
<dbReference type="InterPro" id="IPR050275">
    <property type="entry name" value="PGM_Phosphatase"/>
</dbReference>
<protein>
    <submittedName>
        <fullName evidence="1">Histidine phosphatase family protein</fullName>
    </submittedName>
</protein>
<dbReference type="SUPFAM" id="SSF53254">
    <property type="entry name" value="Phosphoglycerate mutase-like"/>
    <property type="match status" value="1"/>
</dbReference>
<dbReference type="Proteomes" id="UP001596171">
    <property type="component" value="Unassembled WGS sequence"/>
</dbReference>
<dbReference type="RefSeq" id="WP_137617057.1">
    <property type="nucleotide sequence ID" value="NZ_BJDI01000016.1"/>
</dbReference>
<dbReference type="PANTHER" id="PTHR48100">
    <property type="entry name" value="BROAD-SPECIFICITY PHOSPHATASE YOR283W-RELATED"/>
    <property type="match status" value="1"/>
</dbReference>
<keyword evidence="2" id="KW-1185">Reference proteome</keyword>
<dbReference type="Pfam" id="PF00300">
    <property type="entry name" value="His_Phos_1"/>
    <property type="match status" value="1"/>
</dbReference>
<name>A0ABW1SJD2_9LACO</name>
<gene>
    <name evidence="1" type="ORF">ACFP1L_07895</name>
</gene>
<dbReference type="PANTHER" id="PTHR48100:SF1">
    <property type="entry name" value="HISTIDINE PHOSPHATASE FAMILY PROTEIN-RELATED"/>
    <property type="match status" value="1"/>
</dbReference>
<proteinExistence type="predicted"/>
<dbReference type="InterPro" id="IPR029033">
    <property type="entry name" value="His_PPase_superfam"/>
</dbReference>
<reference evidence="2" key="1">
    <citation type="journal article" date="2019" name="Int. J. Syst. Evol. Microbiol.">
        <title>The Global Catalogue of Microorganisms (GCM) 10K type strain sequencing project: providing services to taxonomists for standard genome sequencing and annotation.</title>
        <authorList>
            <consortium name="The Broad Institute Genomics Platform"/>
            <consortium name="The Broad Institute Genome Sequencing Center for Infectious Disease"/>
            <person name="Wu L."/>
            <person name="Ma J."/>
        </authorList>
    </citation>
    <scope>NUCLEOTIDE SEQUENCE [LARGE SCALE GENOMIC DNA]</scope>
    <source>
        <strain evidence="2">CCM 8930</strain>
    </source>
</reference>
<evidence type="ECO:0000313" key="2">
    <source>
        <dbReference type="Proteomes" id="UP001596171"/>
    </source>
</evidence>
<sequence>MQLYFVRHGQTQFNVEQRFQGGSADSPLVEAGINGAKAAGNYLSQIQFAKVYSSPQGRALDTAKLITAENRWQPAITVEPRFSEFDFGSWDGQLEKDVEPKDQLEKVINQPAAYQPELANGGETYPEFMARTTAAVHAAVAKAGVDNPLPVLIVSHGLVTTMTIKTLMGVPISGLRDPFVIDGKTLHTIGHGIVDNDSLTIVETTDNQNFKLKTWNETSYLAN</sequence>
<organism evidence="1 2">
    <name type="scientific">Lactiplantibacillus nangangensis</name>
    <dbReference type="NCBI Taxonomy" id="2559917"/>
    <lineage>
        <taxon>Bacteria</taxon>
        <taxon>Bacillati</taxon>
        <taxon>Bacillota</taxon>
        <taxon>Bacilli</taxon>
        <taxon>Lactobacillales</taxon>
        <taxon>Lactobacillaceae</taxon>
        <taxon>Lactiplantibacillus</taxon>
    </lineage>
</organism>
<dbReference type="InterPro" id="IPR013078">
    <property type="entry name" value="His_Pase_superF_clade-1"/>
</dbReference>